<comment type="caution">
    <text evidence="3">The sequence shown here is derived from an EMBL/GenBank/DDBJ whole genome shotgun (WGS) entry which is preliminary data.</text>
</comment>
<feature type="transmembrane region" description="Helical" evidence="2">
    <location>
        <begin position="156"/>
        <end position="177"/>
    </location>
</feature>
<evidence type="ECO:0000313" key="3">
    <source>
        <dbReference type="EMBL" id="MTU29435.1"/>
    </source>
</evidence>
<sequence length="180" mass="20479">MGIGKGKSDNIDIDGLMENMDDESKAGREENALANKIEELKRARQALEAATGRLEGATRKMDEAARALRAANESADNIVTGIGQAIADARRKTVFTARLGTEDLEIFRELYKQMVAEECDTFQAHREKQDESLKEHERRLADMLRRNKGIWLADKWLKFLIVSGFLYNVIIALYIWYLKS</sequence>
<keyword evidence="2" id="KW-0812">Transmembrane</keyword>
<dbReference type="Proteomes" id="UP000437446">
    <property type="component" value="Unassembled WGS sequence"/>
</dbReference>
<dbReference type="RefSeq" id="WP_129943612.1">
    <property type="nucleotide sequence ID" value="NZ_RCYQ01000007.1"/>
</dbReference>
<feature type="coiled-coil region" evidence="1">
    <location>
        <begin position="26"/>
        <end position="74"/>
    </location>
</feature>
<keyword evidence="2" id="KW-0472">Membrane</keyword>
<evidence type="ECO:0000313" key="4">
    <source>
        <dbReference type="Proteomes" id="UP000437446"/>
    </source>
</evidence>
<keyword evidence="1" id="KW-0175">Coiled coil</keyword>
<accession>A0A7K1HE09</accession>
<dbReference type="AlphaFoldDB" id="A0A7K1HE09"/>
<reference evidence="3 4" key="1">
    <citation type="journal article" date="2019" name="Nat. Med.">
        <title>A library of human gut bacterial isolates paired with longitudinal multiomics data enables mechanistic microbiome research.</title>
        <authorList>
            <person name="Poyet M."/>
            <person name="Groussin M."/>
            <person name="Gibbons S.M."/>
            <person name="Avila-Pacheco J."/>
            <person name="Jiang X."/>
            <person name="Kearney S.M."/>
            <person name="Perrotta A.R."/>
            <person name="Berdy B."/>
            <person name="Zhao S."/>
            <person name="Lieberman T.D."/>
            <person name="Swanson P.K."/>
            <person name="Smith M."/>
            <person name="Roesemann S."/>
            <person name="Alexander J.E."/>
            <person name="Rich S.A."/>
            <person name="Livny J."/>
            <person name="Vlamakis H."/>
            <person name="Clish C."/>
            <person name="Bullock K."/>
            <person name="Deik A."/>
            <person name="Scott J."/>
            <person name="Pierce K.A."/>
            <person name="Xavier R.J."/>
            <person name="Alm E.J."/>
        </authorList>
    </citation>
    <scope>NUCLEOTIDE SEQUENCE [LARGE SCALE GENOMIC DNA]</scope>
    <source>
        <strain evidence="3 4">BIOML-A25</strain>
    </source>
</reference>
<keyword evidence="2" id="KW-1133">Transmembrane helix</keyword>
<organism evidence="3 4">
    <name type="scientific">Parabacteroides merdae</name>
    <dbReference type="NCBI Taxonomy" id="46503"/>
    <lineage>
        <taxon>Bacteria</taxon>
        <taxon>Pseudomonadati</taxon>
        <taxon>Bacteroidota</taxon>
        <taxon>Bacteroidia</taxon>
        <taxon>Bacteroidales</taxon>
        <taxon>Tannerellaceae</taxon>
        <taxon>Parabacteroides</taxon>
    </lineage>
</organism>
<name>A0A7K1HE09_9BACT</name>
<evidence type="ECO:0000256" key="2">
    <source>
        <dbReference type="SAM" id="Phobius"/>
    </source>
</evidence>
<gene>
    <name evidence="3" type="ORF">GMD66_09455</name>
</gene>
<dbReference type="EMBL" id="WNCR01000003">
    <property type="protein sequence ID" value="MTU29435.1"/>
    <property type="molecule type" value="Genomic_DNA"/>
</dbReference>
<protein>
    <submittedName>
        <fullName evidence="3">Uncharacterized protein</fullName>
    </submittedName>
</protein>
<evidence type="ECO:0000256" key="1">
    <source>
        <dbReference type="SAM" id="Coils"/>
    </source>
</evidence>
<proteinExistence type="predicted"/>